<evidence type="ECO:0000259" key="5">
    <source>
        <dbReference type="Pfam" id="PF13193"/>
    </source>
</evidence>
<dbReference type="Pfam" id="PF13193">
    <property type="entry name" value="AMP-binding_C"/>
    <property type="match status" value="1"/>
</dbReference>
<evidence type="ECO:0000256" key="3">
    <source>
        <dbReference type="ARBA" id="ARBA00022741"/>
    </source>
</evidence>
<organism evidence="6 7">
    <name type="scientific">Pseudonocardia yuanmonensis</name>
    <dbReference type="NCBI Taxonomy" id="1095914"/>
    <lineage>
        <taxon>Bacteria</taxon>
        <taxon>Bacillati</taxon>
        <taxon>Actinomycetota</taxon>
        <taxon>Actinomycetes</taxon>
        <taxon>Pseudonocardiales</taxon>
        <taxon>Pseudonocardiaceae</taxon>
        <taxon>Pseudonocardia</taxon>
    </lineage>
</organism>
<dbReference type="Gene3D" id="3.30.300.30">
    <property type="match status" value="1"/>
</dbReference>
<name>A0ABP8XM52_9PSEU</name>
<evidence type="ECO:0000256" key="1">
    <source>
        <dbReference type="ARBA" id="ARBA00006432"/>
    </source>
</evidence>
<evidence type="ECO:0000256" key="2">
    <source>
        <dbReference type="ARBA" id="ARBA00022598"/>
    </source>
</evidence>
<evidence type="ECO:0000313" key="7">
    <source>
        <dbReference type="Proteomes" id="UP001500325"/>
    </source>
</evidence>
<dbReference type="PANTHER" id="PTHR43605:SF10">
    <property type="entry name" value="ACYL-COA SYNTHETASE MEDIUM CHAIN FAMILY MEMBER 3"/>
    <property type="match status" value="1"/>
</dbReference>
<comment type="similarity">
    <text evidence="1">Belongs to the ATP-dependent AMP-binding enzyme family.</text>
</comment>
<gene>
    <name evidence="6" type="ORF">GCM10023215_58940</name>
</gene>
<sequence length="99" mass="10642">MIVPDPTETSAWRRAYGTFPGGVTTVCALRDGAPVGIAASSVKAFVSLGAGASATPEEIAAFTKERMTAYKYPRQVEVLDEIPKTVSGKVLRRELRKRS</sequence>
<dbReference type="InterPro" id="IPR025110">
    <property type="entry name" value="AMP-bd_C"/>
</dbReference>
<protein>
    <recommendedName>
        <fullName evidence="5">AMP-binding enzyme C-terminal domain-containing protein</fullName>
    </recommendedName>
</protein>
<dbReference type="SUPFAM" id="SSF56801">
    <property type="entry name" value="Acetyl-CoA synthetase-like"/>
    <property type="match status" value="1"/>
</dbReference>
<keyword evidence="7" id="KW-1185">Reference proteome</keyword>
<dbReference type="PANTHER" id="PTHR43605">
    <property type="entry name" value="ACYL-COENZYME A SYNTHETASE"/>
    <property type="match status" value="1"/>
</dbReference>
<evidence type="ECO:0000313" key="6">
    <source>
        <dbReference type="EMBL" id="GAA4709538.1"/>
    </source>
</evidence>
<dbReference type="InterPro" id="IPR051087">
    <property type="entry name" value="Mitochondrial_ACSM"/>
</dbReference>
<dbReference type="EMBL" id="BAABIC010000028">
    <property type="protein sequence ID" value="GAA4709538.1"/>
    <property type="molecule type" value="Genomic_DNA"/>
</dbReference>
<proteinExistence type="inferred from homology"/>
<keyword evidence="2" id="KW-0436">Ligase</keyword>
<keyword evidence="4" id="KW-0067">ATP-binding</keyword>
<accession>A0ABP8XM52</accession>
<dbReference type="RefSeq" id="WP_425569687.1">
    <property type="nucleotide sequence ID" value="NZ_BAABIC010000028.1"/>
</dbReference>
<reference evidence="7" key="1">
    <citation type="journal article" date="2019" name="Int. J. Syst. Evol. Microbiol.">
        <title>The Global Catalogue of Microorganisms (GCM) 10K type strain sequencing project: providing services to taxonomists for standard genome sequencing and annotation.</title>
        <authorList>
            <consortium name="The Broad Institute Genomics Platform"/>
            <consortium name="The Broad Institute Genome Sequencing Center for Infectious Disease"/>
            <person name="Wu L."/>
            <person name="Ma J."/>
        </authorList>
    </citation>
    <scope>NUCLEOTIDE SEQUENCE [LARGE SCALE GENOMIC DNA]</scope>
    <source>
        <strain evidence="7">JCM 18055</strain>
    </source>
</reference>
<keyword evidence="3" id="KW-0547">Nucleotide-binding</keyword>
<dbReference type="Proteomes" id="UP001500325">
    <property type="component" value="Unassembled WGS sequence"/>
</dbReference>
<comment type="caution">
    <text evidence="6">The sequence shown here is derived from an EMBL/GenBank/DDBJ whole genome shotgun (WGS) entry which is preliminary data.</text>
</comment>
<evidence type="ECO:0000256" key="4">
    <source>
        <dbReference type="ARBA" id="ARBA00022840"/>
    </source>
</evidence>
<feature type="domain" description="AMP-binding enzyme C-terminal" evidence="5">
    <location>
        <begin position="32"/>
        <end position="89"/>
    </location>
</feature>
<dbReference type="InterPro" id="IPR045851">
    <property type="entry name" value="AMP-bd_C_sf"/>
</dbReference>